<organism evidence="2 3">
    <name type="scientific">Ovis aries</name>
    <name type="common">Sheep</name>
    <dbReference type="NCBI Taxonomy" id="9940"/>
    <lineage>
        <taxon>Eukaryota</taxon>
        <taxon>Metazoa</taxon>
        <taxon>Chordata</taxon>
        <taxon>Craniata</taxon>
        <taxon>Vertebrata</taxon>
        <taxon>Euteleostomi</taxon>
        <taxon>Mammalia</taxon>
        <taxon>Eutheria</taxon>
        <taxon>Laurasiatheria</taxon>
        <taxon>Artiodactyla</taxon>
        <taxon>Ruminantia</taxon>
        <taxon>Pecora</taxon>
        <taxon>Bovidae</taxon>
        <taxon>Caprinae</taxon>
        <taxon>Ovis</taxon>
    </lineage>
</organism>
<gene>
    <name evidence="2" type="ORF">JEQ12_013861</name>
</gene>
<proteinExistence type="predicted"/>
<evidence type="ECO:0000313" key="3">
    <source>
        <dbReference type="Proteomes" id="UP000664991"/>
    </source>
</evidence>
<evidence type="ECO:0000256" key="1">
    <source>
        <dbReference type="SAM" id="MobiDB-lite"/>
    </source>
</evidence>
<feature type="region of interest" description="Disordered" evidence="1">
    <location>
        <begin position="133"/>
        <end position="166"/>
    </location>
</feature>
<sequence>MSTCLRESSTLLSGQRWPQSSVLQTDLVVLPGLKPRNCRPLLPLPRHSQSPQRGHPLLLMAFTLIIAKLWVCDLSQTGQSGSPPGIGWCHYRSLLQTSEVVCDRGKGRGDEDPGHGRSRRNVVKVNVRSLGKAFQSSQISKPSGPWASATTLSPESFTPQTSSHPP</sequence>
<name>A0A836D7A3_SHEEP</name>
<evidence type="ECO:0000313" key="2">
    <source>
        <dbReference type="EMBL" id="KAG5211432.1"/>
    </source>
</evidence>
<accession>A0A836D7A3</accession>
<protein>
    <submittedName>
        <fullName evidence="2">Uncharacterized protein</fullName>
    </submittedName>
</protein>
<comment type="caution">
    <text evidence="2">The sequence shown here is derived from an EMBL/GenBank/DDBJ whole genome shotgun (WGS) entry which is preliminary data.</text>
</comment>
<dbReference type="EMBL" id="JAEMGP010000003">
    <property type="protein sequence ID" value="KAG5211432.1"/>
    <property type="molecule type" value="Genomic_DNA"/>
</dbReference>
<feature type="compositionally biased region" description="Polar residues" evidence="1">
    <location>
        <begin position="148"/>
        <end position="166"/>
    </location>
</feature>
<dbReference type="Proteomes" id="UP000664991">
    <property type="component" value="Unassembled WGS sequence"/>
</dbReference>
<dbReference type="AlphaFoldDB" id="A0A836D7A3"/>
<reference evidence="2 3" key="1">
    <citation type="submission" date="2020-12" db="EMBL/GenBank/DDBJ databases">
        <title>De novo assembly of Tibetan sheep genome.</title>
        <authorList>
            <person name="Li X."/>
        </authorList>
    </citation>
    <scope>NUCLEOTIDE SEQUENCE [LARGE SCALE GENOMIC DNA]</scope>
    <source>
        <tissue evidence="2">Heart</tissue>
    </source>
</reference>